<sequence>MEIINSRPRSKLEKLDYVKRIKEGTAIINTIQAQNQAILNREVDDEIDLFFKSIAISVKKLPAGGKTEGKLQILSLVSKLEHQYLEPTAQPAQVLFQIPSQQSHNLMSLSSSPSPCLSSSSGTSQGFEPYDMSTAYHYNYNNN</sequence>
<gene>
    <name evidence="3" type="ORF">MEUPH1_LOCUS1567</name>
</gene>
<dbReference type="EMBL" id="CARXXK010000001">
    <property type="protein sequence ID" value="CAI6344433.1"/>
    <property type="molecule type" value="Genomic_DNA"/>
</dbReference>
<evidence type="ECO:0000256" key="1">
    <source>
        <dbReference type="PROSITE-ProRule" id="PRU00371"/>
    </source>
</evidence>
<comment type="caution">
    <text evidence="3">The sequence shown here is derived from an EMBL/GenBank/DDBJ whole genome shotgun (WGS) entry which is preliminary data.</text>
</comment>
<dbReference type="AlphaFoldDB" id="A0AAV0VJU8"/>
<evidence type="ECO:0000259" key="2">
    <source>
        <dbReference type="PROSITE" id="PS51031"/>
    </source>
</evidence>
<keyword evidence="4" id="KW-1185">Reference proteome</keyword>
<dbReference type="PROSITE" id="PS51031">
    <property type="entry name" value="BESS"/>
    <property type="match status" value="1"/>
</dbReference>
<dbReference type="InterPro" id="IPR004210">
    <property type="entry name" value="BESS_motif"/>
</dbReference>
<organism evidence="3 4">
    <name type="scientific">Macrosiphum euphorbiae</name>
    <name type="common">potato aphid</name>
    <dbReference type="NCBI Taxonomy" id="13131"/>
    <lineage>
        <taxon>Eukaryota</taxon>
        <taxon>Metazoa</taxon>
        <taxon>Ecdysozoa</taxon>
        <taxon>Arthropoda</taxon>
        <taxon>Hexapoda</taxon>
        <taxon>Insecta</taxon>
        <taxon>Pterygota</taxon>
        <taxon>Neoptera</taxon>
        <taxon>Paraneoptera</taxon>
        <taxon>Hemiptera</taxon>
        <taxon>Sternorrhyncha</taxon>
        <taxon>Aphidomorpha</taxon>
        <taxon>Aphidoidea</taxon>
        <taxon>Aphididae</taxon>
        <taxon>Macrosiphini</taxon>
        <taxon>Macrosiphum</taxon>
    </lineage>
</organism>
<feature type="domain" description="BESS" evidence="2">
    <location>
        <begin position="44"/>
        <end position="83"/>
    </location>
</feature>
<accession>A0AAV0VJU8</accession>
<proteinExistence type="predicted"/>
<keyword evidence="1" id="KW-0539">Nucleus</keyword>
<dbReference type="Pfam" id="PF02944">
    <property type="entry name" value="BESS"/>
    <property type="match status" value="1"/>
</dbReference>
<dbReference type="Proteomes" id="UP001160148">
    <property type="component" value="Unassembled WGS sequence"/>
</dbReference>
<comment type="subcellular location">
    <subcellularLocation>
        <location evidence="1">Nucleus</location>
    </subcellularLocation>
</comment>
<evidence type="ECO:0000313" key="3">
    <source>
        <dbReference type="EMBL" id="CAI6344433.1"/>
    </source>
</evidence>
<dbReference type="GO" id="GO:0003677">
    <property type="term" value="F:DNA binding"/>
    <property type="evidence" value="ECO:0007669"/>
    <property type="project" value="InterPro"/>
</dbReference>
<protein>
    <recommendedName>
        <fullName evidence="2">BESS domain-containing protein</fullName>
    </recommendedName>
</protein>
<reference evidence="3 4" key="1">
    <citation type="submission" date="2023-01" db="EMBL/GenBank/DDBJ databases">
        <authorList>
            <person name="Whitehead M."/>
        </authorList>
    </citation>
    <scope>NUCLEOTIDE SEQUENCE [LARGE SCALE GENOMIC DNA]</scope>
</reference>
<name>A0AAV0VJU8_9HEMI</name>
<dbReference type="GO" id="GO:0005634">
    <property type="term" value="C:nucleus"/>
    <property type="evidence" value="ECO:0007669"/>
    <property type="project" value="UniProtKB-SubCell"/>
</dbReference>
<evidence type="ECO:0000313" key="4">
    <source>
        <dbReference type="Proteomes" id="UP001160148"/>
    </source>
</evidence>